<dbReference type="InterPro" id="IPR046341">
    <property type="entry name" value="SET_dom_sf"/>
</dbReference>
<evidence type="ECO:0000256" key="1">
    <source>
        <dbReference type="SAM" id="Phobius"/>
    </source>
</evidence>
<dbReference type="EMBL" id="WVUK01000062">
    <property type="protein sequence ID" value="KAF7490826.1"/>
    <property type="molecule type" value="Genomic_DNA"/>
</dbReference>
<dbReference type="PANTHER" id="PTHR12197:SF251">
    <property type="entry name" value="EG:BACR7C10.4 PROTEIN"/>
    <property type="match status" value="1"/>
</dbReference>
<proteinExistence type="predicted"/>
<dbReference type="GO" id="GO:0008168">
    <property type="term" value="F:methyltransferase activity"/>
    <property type="evidence" value="ECO:0007669"/>
    <property type="project" value="UniProtKB-KW"/>
</dbReference>
<keyword evidence="4" id="KW-1185">Reference proteome</keyword>
<feature type="transmembrane region" description="Helical" evidence="1">
    <location>
        <begin position="590"/>
        <end position="610"/>
    </location>
</feature>
<evidence type="ECO:0000313" key="4">
    <source>
        <dbReference type="Proteomes" id="UP000070412"/>
    </source>
</evidence>
<keyword evidence="1" id="KW-0812">Transmembrane</keyword>
<dbReference type="SUPFAM" id="SSF82199">
    <property type="entry name" value="SET domain"/>
    <property type="match status" value="1"/>
</dbReference>
<dbReference type="GO" id="GO:0005634">
    <property type="term" value="C:nucleus"/>
    <property type="evidence" value="ECO:0007669"/>
    <property type="project" value="TreeGrafter"/>
</dbReference>
<dbReference type="GO" id="GO:0032259">
    <property type="term" value="P:methylation"/>
    <property type="evidence" value="ECO:0007669"/>
    <property type="project" value="UniProtKB-KW"/>
</dbReference>
<gene>
    <name evidence="2" type="ORF">SSS_1697</name>
</gene>
<dbReference type="Gene3D" id="2.170.270.10">
    <property type="entry name" value="SET domain"/>
    <property type="match status" value="1"/>
</dbReference>
<keyword evidence="1" id="KW-1133">Transmembrane helix</keyword>
<reference evidence="2" key="2">
    <citation type="submission" date="2020-01" db="EMBL/GenBank/DDBJ databases">
        <authorList>
            <person name="Korhonen P.K.K."/>
            <person name="Guangxu M.G."/>
            <person name="Wang T.W."/>
            <person name="Stroehlein A.J.S."/>
            <person name="Young N.D."/>
            <person name="Ang C.-S.A."/>
            <person name="Fernando D.W.F."/>
            <person name="Lu H.L."/>
            <person name="Taylor S.T."/>
            <person name="Ehtesham M.E.M."/>
            <person name="Najaraj S.H.N."/>
            <person name="Harsha G.H.G."/>
            <person name="Madugundu A.M."/>
            <person name="Renuse S.R."/>
            <person name="Holt D.H."/>
            <person name="Pandey A.P."/>
            <person name="Papenfuss A.P."/>
            <person name="Gasser R.B.G."/>
            <person name="Fischer K.F."/>
        </authorList>
    </citation>
    <scope>NUCLEOTIDE SEQUENCE</scope>
    <source>
        <strain evidence="2">SSS_KF_BRIS2020</strain>
    </source>
</reference>
<protein>
    <submittedName>
        <fullName evidence="2">Histone-lysine N-methyltransferase SMYD3</fullName>
    </submittedName>
</protein>
<keyword evidence="2" id="KW-0489">Methyltransferase</keyword>
<sequence>MTRESIQSVSTDADSIADLIHDEDNSSGDKQIQYNAGDIIVTCRPFIHIITDSMQGKLCDLCLRPTIQEYLIACDECNQIKLCQNCRKSTSPSIFKTIHMLECLLLKKYSTILSSASRFFLRVFLRLENPESIPYQAYYHPITKEEITYDDLIPRIILNDGNETDDLCNQIKLCYQKYNQKLENNQTELIEAEGEERISIEEIAILQFMNLLEEFGQCDDLLEYIDDDSKIYRIWKIFVRLWSYAIPIYDESITGLLTLDPIAYGIYLESSVMTEKHSCVPNCSFAHYGPVLQLRAMKTISVGKDFTVNYVDISMPRPERMLELRNYYITDCFCSRCLNQNYDGSLIDLEQFNEIKNEFIQSYNEYFKSFSPKLEPTSHSFTLDFSFSTEEKEKMEDSFEECIKLSDLAKRLNKFYDQIYPFDHPEKSRFLFTFTAIEMNHLLFKLESRDYQESLKAKNRESGSLTTLDNIVMDIDNWSNLLKKSYKSIKWTHGIDHRLFREIPIPLARIWSQAFGGKTLTMKELYADPSILLQILSQSSWGQSNSSQNQYSFLQNHFTKLIPLVKDSQSETVSSNENDRQILWILIRNSLRFVLVLFSLLFPLFVYLTFSFQSND</sequence>
<reference evidence="4" key="1">
    <citation type="journal article" date="2020" name="PLoS Negl. Trop. Dis.">
        <title>High-quality nuclear genome for Sarcoptes scabiei-A critical resource for a neglected parasite.</title>
        <authorList>
            <person name="Korhonen P.K."/>
            <person name="Gasser R.B."/>
            <person name="Ma G."/>
            <person name="Wang T."/>
            <person name="Stroehlein A.J."/>
            <person name="Young N.D."/>
            <person name="Ang C.S."/>
            <person name="Fernando D.D."/>
            <person name="Lu H.C."/>
            <person name="Taylor S."/>
            <person name="Reynolds S.L."/>
            <person name="Mofiz E."/>
            <person name="Najaraj S.H."/>
            <person name="Gowda H."/>
            <person name="Madugundu A."/>
            <person name="Renuse S."/>
            <person name="Holt D."/>
            <person name="Pandey A."/>
            <person name="Papenfuss A.T."/>
            <person name="Fischer K."/>
        </authorList>
    </citation>
    <scope>NUCLEOTIDE SEQUENCE [LARGE SCALE GENOMIC DNA]</scope>
</reference>
<evidence type="ECO:0000313" key="3">
    <source>
        <dbReference type="EnsemblMetazoa" id="KAF7490826.1"/>
    </source>
</evidence>
<dbReference type="CDD" id="cd20071">
    <property type="entry name" value="SET_SMYD"/>
    <property type="match status" value="1"/>
</dbReference>
<dbReference type="EnsemblMetazoa" id="SSS_1697s_mrna">
    <property type="protein sequence ID" value="KAF7490826.1"/>
    <property type="gene ID" value="SSS_1697"/>
</dbReference>
<dbReference type="InterPro" id="IPR050869">
    <property type="entry name" value="H3K4_H4K5_MeTrfase"/>
</dbReference>
<reference evidence="3" key="3">
    <citation type="submission" date="2022-06" db="UniProtKB">
        <authorList>
            <consortium name="EnsemblMetazoa"/>
        </authorList>
    </citation>
    <scope>IDENTIFICATION</scope>
</reference>
<dbReference type="AlphaFoldDB" id="A0A834R699"/>
<keyword evidence="1" id="KW-0472">Membrane</keyword>
<dbReference type="OrthoDB" id="6501754at2759"/>
<accession>A0A834R699</accession>
<organism evidence="2">
    <name type="scientific">Sarcoptes scabiei</name>
    <name type="common">Itch mite</name>
    <name type="synonym">Acarus scabiei</name>
    <dbReference type="NCBI Taxonomy" id="52283"/>
    <lineage>
        <taxon>Eukaryota</taxon>
        <taxon>Metazoa</taxon>
        <taxon>Ecdysozoa</taxon>
        <taxon>Arthropoda</taxon>
        <taxon>Chelicerata</taxon>
        <taxon>Arachnida</taxon>
        <taxon>Acari</taxon>
        <taxon>Acariformes</taxon>
        <taxon>Sarcoptiformes</taxon>
        <taxon>Astigmata</taxon>
        <taxon>Psoroptidia</taxon>
        <taxon>Sarcoptoidea</taxon>
        <taxon>Sarcoptidae</taxon>
        <taxon>Sarcoptinae</taxon>
        <taxon>Sarcoptes</taxon>
    </lineage>
</organism>
<keyword evidence="2" id="KW-0808">Transferase</keyword>
<dbReference type="Proteomes" id="UP000070412">
    <property type="component" value="Unassembled WGS sequence"/>
</dbReference>
<dbReference type="PANTHER" id="PTHR12197">
    <property type="entry name" value="HISTONE-LYSINE N-METHYLTRANSFERASE SMYD"/>
    <property type="match status" value="1"/>
</dbReference>
<evidence type="ECO:0000313" key="2">
    <source>
        <dbReference type="EMBL" id="KAF7490826.1"/>
    </source>
</evidence>
<name>A0A834R699_SARSC</name>